<name>A0A812PDZ5_9DINO</name>
<dbReference type="Proteomes" id="UP000604046">
    <property type="component" value="Unassembled WGS sequence"/>
</dbReference>
<sequence>MRSHSAQSKYCRSSTSYSGHPAICASWFDGFWCGIVCKYDTHWALMCVAIGAQPTHSDAFHLEVRLSTDSWCHGRKFATSGRRASETFLQTLCYVQNHRATCDSYIPFLPNESA</sequence>
<comment type="caution">
    <text evidence="1">The sequence shown here is derived from an EMBL/GenBank/DDBJ whole genome shotgun (WGS) entry which is preliminary data.</text>
</comment>
<organism evidence="1 2">
    <name type="scientific">Symbiodinium natans</name>
    <dbReference type="NCBI Taxonomy" id="878477"/>
    <lineage>
        <taxon>Eukaryota</taxon>
        <taxon>Sar</taxon>
        <taxon>Alveolata</taxon>
        <taxon>Dinophyceae</taxon>
        <taxon>Suessiales</taxon>
        <taxon>Symbiodiniaceae</taxon>
        <taxon>Symbiodinium</taxon>
    </lineage>
</organism>
<dbReference type="AlphaFoldDB" id="A0A812PDZ5"/>
<gene>
    <name evidence="1" type="ORF">SNAT2548_LOCUS19275</name>
</gene>
<dbReference type="EMBL" id="CAJNDS010002171">
    <property type="protein sequence ID" value="CAE7359510.1"/>
    <property type="molecule type" value="Genomic_DNA"/>
</dbReference>
<accession>A0A812PDZ5</accession>
<protein>
    <submittedName>
        <fullName evidence="1">Uncharacterized protein</fullName>
    </submittedName>
</protein>
<proteinExistence type="predicted"/>
<reference evidence="1" key="1">
    <citation type="submission" date="2021-02" db="EMBL/GenBank/DDBJ databases">
        <authorList>
            <person name="Dougan E. K."/>
            <person name="Rhodes N."/>
            <person name="Thang M."/>
            <person name="Chan C."/>
        </authorList>
    </citation>
    <scope>NUCLEOTIDE SEQUENCE</scope>
</reference>
<evidence type="ECO:0000313" key="1">
    <source>
        <dbReference type="EMBL" id="CAE7359510.1"/>
    </source>
</evidence>
<keyword evidence="2" id="KW-1185">Reference proteome</keyword>
<evidence type="ECO:0000313" key="2">
    <source>
        <dbReference type="Proteomes" id="UP000604046"/>
    </source>
</evidence>